<evidence type="ECO:0000256" key="1">
    <source>
        <dbReference type="SAM" id="Coils"/>
    </source>
</evidence>
<reference evidence="4" key="1">
    <citation type="submission" date="2021-07" db="EMBL/GenBank/DDBJ databases">
        <title>Genomic diversity and antimicrobial resistance of Prevotella spp. isolated from chronic lung disease airways.</title>
        <authorList>
            <person name="Webb K.A."/>
            <person name="Olagoke O.S."/>
            <person name="Baird T."/>
            <person name="Neill J."/>
            <person name="Pham A."/>
            <person name="Wells T.J."/>
            <person name="Ramsay K.A."/>
            <person name="Bell S.C."/>
            <person name="Sarovich D.S."/>
            <person name="Price E.P."/>
        </authorList>
    </citation>
    <scope>NUCLEOTIDE SEQUENCE</scope>
    <source>
        <strain evidence="4">SCHI0047.S.3</strain>
    </source>
</reference>
<dbReference type="EMBL" id="JAHXRF010000019">
    <property type="protein sequence ID" value="MBW4866607.1"/>
    <property type="molecule type" value="Genomic_DNA"/>
</dbReference>
<dbReference type="InterPro" id="IPR045957">
    <property type="entry name" value="DUF6377"/>
</dbReference>
<sequence>MGASVRRSSVAILDELDVDLSHKSQYEMKKQKSIDSLKRALTWKHSAFVHFNLLRKLYAQYASYQYDSAYVYAQKMNHLAHELHDINAQVEGQCNIVFCLLSAGLFNEASETLDSIDIHRASLASRKLYFTTASRCYFDMADFTHANPYMDRYIEKGCVYTDSLLQYLTRGSRDWLYAVGMKEMKLRHYDRCSMYFKQLLARKDVDNHMRAIVSSSLGWMSLYKKHDEEAIGYLAQAAICDNQSVTRETTALCTLARLLYQKGDIQRATEYVRQSLENANFYGARQRVIEVSGILPIIEQDRYSVMEGQRNALAMAAVVALLFVLALLVFTWFVRKQMKKLKQARNVIANRKAELEEMNGRLREVNTIKDEYIGQSFYANAEYINHVEKLYRTIDQKIAARQYHDLRLSLKESELIAERKSMFSDFDKTFLNLFPNFIERYNSLFVEGETKANDKQKSLTTEMRIFALIRLGITDSERIAKFLNYSIHTINTYKTRVKNKSWVDNDQFEARIMEI</sequence>
<feature type="transmembrane region" description="Helical" evidence="2">
    <location>
        <begin position="312"/>
        <end position="334"/>
    </location>
</feature>
<proteinExistence type="predicted"/>
<dbReference type="RefSeq" id="WP_219425960.1">
    <property type="nucleotide sequence ID" value="NZ_JAHXRD010000018.1"/>
</dbReference>
<feature type="coiled-coil region" evidence="1">
    <location>
        <begin position="334"/>
        <end position="361"/>
    </location>
</feature>
<evidence type="ECO:0000259" key="3">
    <source>
        <dbReference type="Pfam" id="PF19904"/>
    </source>
</evidence>
<dbReference type="Pfam" id="PF19904">
    <property type="entry name" value="DUF6377"/>
    <property type="match status" value="1"/>
</dbReference>
<keyword evidence="1" id="KW-0175">Coiled coil</keyword>
<dbReference type="Proteomes" id="UP001196873">
    <property type="component" value="Unassembled WGS sequence"/>
</dbReference>
<feature type="domain" description="DUF6377" evidence="3">
    <location>
        <begin position="241"/>
        <end position="480"/>
    </location>
</feature>
<keyword evidence="2" id="KW-1133">Transmembrane helix</keyword>
<name>A0AAW4NSD2_9BACT</name>
<keyword evidence="2" id="KW-0472">Membrane</keyword>
<accession>A0AAW4NSD2</accession>
<protein>
    <submittedName>
        <fullName evidence="4">Helix-turn-helix transcriptional regulator</fullName>
    </submittedName>
</protein>
<keyword evidence="2" id="KW-0812">Transmembrane</keyword>
<evidence type="ECO:0000313" key="5">
    <source>
        <dbReference type="Proteomes" id="UP001196873"/>
    </source>
</evidence>
<organism evidence="4 5">
    <name type="scientific">Segatella salivae</name>
    <dbReference type="NCBI Taxonomy" id="228604"/>
    <lineage>
        <taxon>Bacteria</taxon>
        <taxon>Pseudomonadati</taxon>
        <taxon>Bacteroidota</taxon>
        <taxon>Bacteroidia</taxon>
        <taxon>Bacteroidales</taxon>
        <taxon>Prevotellaceae</taxon>
        <taxon>Segatella</taxon>
    </lineage>
</organism>
<comment type="caution">
    <text evidence="4">The sequence shown here is derived from an EMBL/GenBank/DDBJ whole genome shotgun (WGS) entry which is preliminary data.</text>
</comment>
<dbReference type="AlphaFoldDB" id="A0AAW4NSD2"/>
<evidence type="ECO:0000313" key="4">
    <source>
        <dbReference type="EMBL" id="MBW4866607.1"/>
    </source>
</evidence>
<gene>
    <name evidence="4" type="ORF">KZY68_11475</name>
</gene>
<evidence type="ECO:0000256" key="2">
    <source>
        <dbReference type="SAM" id="Phobius"/>
    </source>
</evidence>